<dbReference type="Gene3D" id="3.40.50.300">
    <property type="entry name" value="P-loop containing nucleotide triphosphate hydrolases"/>
    <property type="match status" value="1"/>
</dbReference>
<evidence type="ECO:0000313" key="10">
    <source>
        <dbReference type="RefSeq" id="XP_022300526.1"/>
    </source>
</evidence>
<sequence length="1255" mass="142118">MDGKCVALILSILVILTPSTFAGLPKWVRRVESCPNPGNISLWIEESKKLNCYHHLSSDDPKMQEKVYHCLPSSFLNETVEFCGRNVPVEAGKCPVYSYAFSQNVGPHAHNCSKFSSGCPKAQYFSKDAYKYPECLKINKRERCFEAEFSCRNSFQEVMPKPNGPKVTEIDETDGSQVTVMPKPDGPKVTEIDKTDGSQVTVMPKPDGPEVTEIDETDGSQVTMMGITHESQATRPKVEVTMFSTDSDIFLVVLSATMLLLGILLGFLIVCLKKRWQCKSSVNGFKLSSDERNGLLNNGRPSASKDSEDNMKGLANGNDTSYSINEMKEKARLYEYNKPINDLINDMTEEECFRIKRVLEDSAVNTAEERELDKIRNPRDLLQYLKKRYSLPHSMVFVQGLLLASKVNRLYQKCVDIAKSWKQEPIIFFEQKPLETDYSKVEYIFYCPDKSTYTNGELENLFKIIMSFTGAKYNDIKVCKVKEGCVHVTLMIRNNLVPALRSLYSPEDVSKTCQMMSKSLRHRINKVLIQDVAVYTSDDASSTETIIRRNTVPPVPKNHNKITENKDSRSLKEAGGDRNEEYVSDIGLCAENITNKEKAEEEHGKVTSVIGEHVQEITLPKVDSTDTCKENITDGDRLEADGNLSIFVTGSHFPADSKETQKDNIENEDFKNAGHCHMKECTTHMVTCVDAEEIGNKEIAEEGHGTDLTTKNILKNASILKRIHDQSHLFYQFKMDELRALHNKYCKSILRKNTRLKPKIQSMNATIEGNIIERRGSKLVMKRTCRVSSFSEILNEEAVRIIMIFAVNPNQPNEITKIEIDWPRPTCPAAILPEIPPPSFLDLPREHWDDSEISNGYRTMSTQYPAPPSFLDLPREHWDDSEISNGYRTMSTQYPGNLSLGQSWVNSSQCTGTENAGLCLDGMCFCEDGFVLHGLRCLPGNRDFGECCEADLQCNKSANVGYCGENHTCSCNKGLIRKQGYCYPASFGDYNLQRYCNCEDLGTRTLPSGIIGFIPESTRKRNERRHVLLEKTGCGKSATGNTILRSGRFRTMISGLNVIHACSQNFTDRFNRRIVVDTPGILDAEETNEIIQDQLDAKNIITEECLMICPSILRRFNENCGNRVLTFDNNLEGLEQNEQVQTLFDILLEIVKRDHVNTIDMYTEAEKKIMLVEEEKLQDEKEKLEEELKRFDQKHAQAIGGLIDQVQELSRKQDREEREIGTMGRIIKEDGSKIPTCKSTQSKEVEHELAVMCRN</sequence>
<feature type="signal peptide" evidence="7">
    <location>
        <begin position="1"/>
        <end position="22"/>
    </location>
</feature>
<keyword evidence="2" id="KW-0547">Nucleotide-binding</keyword>
<accession>A0A8B8BC27</accession>
<feature type="transmembrane region" description="Helical" evidence="6">
    <location>
        <begin position="249"/>
        <end position="272"/>
    </location>
</feature>
<feature type="region of interest" description="Disordered" evidence="5">
    <location>
        <begin position="290"/>
        <end position="319"/>
    </location>
</feature>
<dbReference type="InterPro" id="IPR045058">
    <property type="entry name" value="GIMA/IAN/Toc"/>
</dbReference>
<evidence type="ECO:0000256" key="5">
    <source>
        <dbReference type="SAM" id="MobiDB-lite"/>
    </source>
</evidence>
<dbReference type="PANTHER" id="PTHR10903">
    <property type="entry name" value="GTPASE, IMAP FAMILY MEMBER-RELATED"/>
    <property type="match status" value="1"/>
</dbReference>
<dbReference type="RefSeq" id="XP_022300526.1">
    <property type="nucleotide sequence ID" value="XM_022444818.1"/>
</dbReference>
<dbReference type="InterPro" id="IPR006703">
    <property type="entry name" value="G_AIG1"/>
</dbReference>
<dbReference type="KEGG" id="cvn:111108757"/>
<dbReference type="InterPro" id="IPR027417">
    <property type="entry name" value="P-loop_NTPase"/>
</dbReference>
<protein>
    <submittedName>
        <fullName evidence="10">Uncharacterized protein LOC111108757</fullName>
    </submittedName>
</protein>
<comment type="similarity">
    <text evidence="1">Belongs to the TRAFAC class TrmE-Era-EngA-EngB-Septin-like GTPase superfamily. AIG1/Toc34/Toc159-like paraseptin GTPase family. IAN subfamily.</text>
</comment>
<keyword evidence="6" id="KW-0812">Transmembrane</keyword>
<reference evidence="10" key="1">
    <citation type="submission" date="2025-08" db="UniProtKB">
        <authorList>
            <consortium name="RefSeq"/>
        </authorList>
    </citation>
    <scope>IDENTIFICATION</scope>
    <source>
        <tissue evidence="10">Whole sample</tissue>
    </source>
</reference>
<dbReference type="GeneID" id="111108757"/>
<organism evidence="9 10">
    <name type="scientific">Crassostrea virginica</name>
    <name type="common">Eastern oyster</name>
    <dbReference type="NCBI Taxonomy" id="6565"/>
    <lineage>
        <taxon>Eukaryota</taxon>
        <taxon>Metazoa</taxon>
        <taxon>Spiralia</taxon>
        <taxon>Lophotrochozoa</taxon>
        <taxon>Mollusca</taxon>
        <taxon>Bivalvia</taxon>
        <taxon>Autobranchia</taxon>
        <taxon>Pteriomorphia</taxon>
        <taxon>Ostreida</taxon>
        <taxon>Ostreoidea</taxon>
        <taxon>Ostreidae</taxon>
        <taxon>Crassostrea</taxon>
    </lineage>
</organism>
<evidence type="ECO:0000256" key="3">
    <source>
        <dbReference type="ARBA" id="ARBA00023134"/>
    </source>
</evidence>
<evidence type="ECO:0000256" key="2">
    <source>
        <dbReference type="ARBA" id="ARBA00022741"/>
    </source>
</evidence>
<evidence type="ECO:0000256" key="6">
    <source>
        <dbReference type="SAM" id="Phobius"/>
    </source>
</evidence>
<gene>
    <name evidence="10" type="primary">LOC111108757</name>
</gene>
<feature type="compositionally biased region" description="Basic and acidic residues" evidence="5">
    <location>
        <begin position="561"/>
        <end position="577"/>
    </location>
</feature>
<evidence type="ECO:0000256" key="4">
    <source>
        <dbReference type="SAM" id="Coils"/>
    </source>
</evidence>
<proteinExistence type="inferred from homology"/>
<dbReference type="PANTHER" id="PTHR10903:SF188">
    <property type="entry name" value="GTPASE IMAP FAMILY MEMBER 2-LIKE-RELATED"/>
    <property type="match status" value="1"/>
</dbReference>
<keyword evidence="6" id="KW-1133">Transmembrane helix</keyword>
<keyword evidence="3" id="KW-0342">GTP-binding</keyword>
<feature type="domain" description="AIG1-type G" evidence="8">
    <location>
        <begin position="1026"/>
        <end position="1094"/>
    </location>
</feature>
<keyword evidence="7" id="KW-0732">Signal</keyword>
<feature type="chain" id="PRO_5034397488" evidence="7">
    <location>
        <begin position="23"/>
        <end position="1255"/>
    </location>
</feature>
<keyword evidence="6" id="KW-0472">Membrane</keyword>
<name>A0A8B8BC27_CRAVI</name>
<feature type="region of interest" description="Disordered" evidence="5">
    <location>
        <begin position="553"/>
        <end position="577"/>
    </location>
</feature>
<keyword evidence="4" id="KW-0175">Coiled coil</keyword>
<keyword evidence="9" id="KW-1185">Reference proteome</keyword>
<evidence type="ECO:0000313" key="9">
    <source>
        <dbReference type="Proteomes" id="UP000694844"/>
    </source>
</evidence>
<evidence type="ECO:0000259" key="8">
    <source>
        <dbReference type="Pfam" id="PF04548"/>
    </source>
</evidence>
<evidence type="ECO:0000256" key="1">
    <source>
        <dbReference type="ARBA" id="ARBA00008535"/>
    </source>
</evidence>
<dbReference type="GO" id="GO:0005525">
    <property type="term" value="F:GTP binding"/>
    <property type="evidence" value="ECO:0007669"/>
    <property type="project" value="UniProtKB-KW"/>
</dbReference>
<dbReference type="Pfam" id="PF04548">
    <property type="entry name" value="AIG1"/>
    <property type="match status" value="1"/>
</dbReference>
<evidence type="ECO:0000256" key="7">
    <source>
        <dbReference type="SAM" id="SignalP"/>
    </source>
</evidence>
<feature type="coiled-coil region" evidence="4">
    <location>
        <begin position="1162"/>
        <end position="1219"/>
    </location>
</feature>
<dbReference type="AlphaFoldDB" id="A0A8B8BC27"/>
<dbReference type="Proteomes" id="UP000694844">
    <property type="component" value="Chromosome 8"/>
</dbReference>
<dbReference type="OrthoDB" id="431287at2759"/>